<dbReference type="SMART" id="SM00355">
    <property type="entry name" value="ZnF_C2H2"/>
    <property type="match status" value="1"/>
</dbReference>
<dbReference type="Proteomes" id="UP001283361">
    <property type="component" value="Unassembled WGS sequence"/>
</dbReference>
<proteinExistence type="inferred from homology"/>
<dbReference type="Pfam" id="PF01156">
    <property type="entry name" value="IU_nuc_hydro"/>
    <property type="match status" value="1"/>
</dbReference>
<dbReference type="PROSITE" id="PS00028">
    <property type="entry name" value="ZINC_FINGER_C2H2_1"/>
    <property type="match status" value="1"/>
</dbReference>
<comment type="similarity">
    <text evidence="1">Belongs to the IUNH family.</text>
</comment>
<dbReference type="InterPro" id="IPR013087">
    <property type="entry name" value="Znf_C2H2_type"/>
</dbReference>
<dbReference type="InterPro" id="IPR036452">
    <property type="entry name" value="Ribo_hydro-like"/>
</dbReference>
<dbReference type="InterPro" id="IPR052775">
    <property type="entry name" value="IUN_hydrolase"/>
</dbReference>
<keyword evidence="5" id="KW-1185">Reference proteome</keyword>
<keyword evidence="2" id="KW-0479">Metal-binding</keyword>
<dbReference type="EMBL" id="JAWDGP010006235">
    <property type="protein sequence ID" value="KAK3745218.1"/>
    <property type="molecule type" value="Genomic_DNA"/>
</dbReference>
<dbReference type="GO" id="GO:0016799">
    <property type="term" value="F:hydrolase activity, hydrolyzing N-glycosyl compounds"/>
    <property type="evidence" value="ECO:0007669"/>
    <property type="project" value="InterPro"/>
</dbReference>
<dbReference type="SUPFAM" id="SSF53590">
    <property type="entry name" value="Nucleoside hydrolase"/>
    <property type="match status" value="1"/>
</dbReference>
<gene>
    <name evidence="4" type="ORF">RRG08_048322</name>
</gene>
<accession>A0AAE0YHV9</accession>
<evidence type="ECO:0000256" key="2">
    <source>
        <dbReference type="PROSITE-ProRule" id="PRU00042"/>
    </source>
</evidence>
<dbReference type="Gene3D" id="3.90.245.10">
    <property type="entry name" value="Ribonucleoside hydrolase-like"/>
    <property type="match status" value="1"/>
</dbReference>
<evidence type="ECO:0000256" key="1">
    <source>
        <dbReference type="ARBA" id="ARBA00009176"/>
    </source>
</evidence>
<feature type="domain" description="C2H2-type" evidence="3">
    <location>
        <begin position="254"/>
        <end position="281"/>
    </location>
</feature>
<dbReference type="PANTHER" id="PTHR46190">
    <property type="entry name" value="SI:CH211-201H21.5-RELATED"/>
    <property type="match status" value="1"/>
</dbReference>
<reference evidence="4" key="1">
    <citation type="journal article" date="2023" name="G3 (Bethesda)">
        <title>A reference genome for the long-term kleptoplast-retaining sea slug Elysia crispata morphotype clarki.</title>
        <authorList>
            <person name="Eastman K.E."/>
            <person name="Pendleton A.L."/>
            <person name="Shaikh M.A."/>
            <person name="Suttiyut T."/>
            <person name="Ogas R."/>
            <person name="Tomko P."/>
            <person name="Gavelis G."/>
            <person name="Widhalm J.R."/>
            <person name="Wisecaver J.H."/>
        </authorList>
    </citation>
    <scope>NUCLEOTIDE SEQUENCE</scope>
    <source>
        <strain evidence="4">ECLA1</strain>
    </source>
</reference>
<dbReference type="GO" id="GO:0008270">
    <property type="term" value="F:zinc ion binding"/>
    <property type="evidence" value="ECO:0007669"/>
    <property type="project" value="UniProtKB-KW"/>
</dbReference>
<dbReference type="PROSITE" id="PS50157">
    <property type="entry name" value="ZINC_FINGER_C2H2_2"/>
    <property type="match status" value="1"/>
</dbReference>
<evidence type="ECO:0000313" key="4">
    <source>
        <dbReference type="EMBL" id="KAK3745218.1"/>
    </source>
</evidence>
<dbReference type="AlphaFoldDB" id="A0AAE0YHV9"/>
<keyword evidence="2" id="KW-0863">Zinc-finger</keyword>
<keyword evidence="2" id="KW-0862">Zinc</keyword>
<evidence type="ECO:0000259" key="3">
    <source>
        <dbReference type="PROSITE" id="PS50157"/>
    </source>
</evidence>
<protein>
    <recommendedName>
        <fullName evidence="3">C2H2-type domain-containing protein</fullName>
    </recommendedName>
</protein>
<dbReference type="InterPro" id="IPR001910">
    <property type="entry name" value="Inosine/uridine_hydrolase_dom"/>
</dbReference>
<comment type="caution">
    <text evidence="4">The sequence shown here is derived from an EMBL/GenBank/DDBJ whole genome shotgun (WGS) entry which is preliminary data.</text>
</comment>
<sequence>MDKGGESGELTEANVDTFRIQFTNFVREYCGSAQNSSTITAQKRERIIKYLKNVKSEPSARFRFWVRSKGFRIVQITDEESILAVPPKSDDPNDPQALFRRVPITDEFFDIIYAAHCENGHVGQAQTFSAVKAMYALIPRIMIIKFIEMCPQCSTSHIYMAKRRRQAAQQGAFITPDKLAGTTSPFGEVKRDSDQMQDDTFDESEDVNVVDNQQDMASALSELFSGKMAGPDLESGGGQVETEDMSSDPSNLAFSCHLCKQVFTKRKALQKHITSHQDYRPSVPLQKISPQSRKRCLNVAFTSSFLEPSSRRLRVARKRVILDVNSSPSVAQAILLAASRPDIELIAINCVAGHVSVLNACENTLRVLKACGREDVHVCRGAEKSLLGLLGKPENLPGIVWSTKVNGHIQAEHSVSYLIRCVNENPGEISLLCLGPLTNLALALRLDPLIATNLRELIIVGGNIEGQGNVSSCSEQNFLFDPEAAHIVLQEVQDAAILPFEVSQRHSIPFRHFSTWLNAGTDISNFLIESVTQEDLQQQAKVGVVSPEVFAIAMVIDPSIVLEKEKLYVTVELKGEYSRGLMVVDRMGHLGKQANMFVLKNLDLSKTQALFGALFANGTAVTAAAGPVPGSQPSGTIVCLSGGSGSREHTPLLFKDAKVTIL</sequence>
<name>A0AAE0YHV9_9GAST</name>
<organism evidence="4 5">
    <name type="scientific">Elysia crispata</name>
    <name type="common">lettuce slug</name>
    <dbReference type="NCBI Taxonomy" id="231223"/>
    <lineage>
        <taxon>Eukaryota</taxon>
        <taxon>Metazoa</taxon>
        <taxon>Spiralia</taxon>
        <taxon>Lophotrochozoa</taxon>
        <taxon>Mollusca</taxon>
        <taxon>Gastropoda</taxon>
        <taxon>Heterobranchia</taxon>
        <taxon>Euthyneura</taxon>
        <taxon>Panpulmonata</taxon>
        <taxon>Sacoglossa</taxon>
        <taxon>Placobranchoidea</taxon>
        <taxon>Plakobranchidae</taxon>
        <taxon>Elysia</taxon>
    </lineage>
</organism>
<dbReference type="PANTHER" id="PTHR46190:SF1">
    <property type="entry name" value="SI:CH211-201H21.5"/>
    <property type="match status" value="1"/>
</dbReference>
<evidence type="ECO:0000313" key="5">
    <source>
        <dbReference type="Proteomes" id="UP001283361"/>
    </source>
</evidence>